<gene>
    <name evidence="2" type="ORF">GWP43_09140</name>
</gene>
<evidence type="ECO:0000313" key="3">
    <source>
        <dbReference type="Proteomes" id="UP000464374"/>
    </source>
</evidence>
<dbReference type="SUPFAM" id="SSF53067">
    <property type="entry name" value="Actin-like ATPase domain"/>
    <property type="match status" value="2"/>
</dbReference>
<dbReference type="Gene3D" id="3.30.420.40">
    <property type="match status" value="2"/>
</dbReference>
<organism evidence="2 3">
    <name type="scientific">Treponema vincentii</name>
    <dbReference type="NCBI Taxonomy" id="69710"/>
    <lineage>
        <taxon>Bacteria</taxon>
        <taxon>Pseudomonadati</taxon>
        <taxon>Spirochaetota</taxon>
        <taxon>Spirochaetia</taxon>
        <taxon>Spirochaetales</taxon>
        <taxon>Treponemataceae</taxon>
        <taxon>Treponema</taxon>
    </lineage>
</organism>
<sequence>MKQLFFGIDGGGTQSRLGICDETDRLIAQVKGGSTNRYAVGFDAACDNLRDLIQKLKIESGIDVQNCAAGCFASAGMSTEQETEDFRRFFTGEGIRCPLYLCNDALAALAGGTGTAEGIIVVSGTGSIAAGLDKNGRTARAGGLGHLIGDEGSGFKIGLDGIKAAAAALERRGERTILAPMLFNHYGVNTIRELFPFLYTNFDKSRVASFSPCVFQAAQQSDAVATHILTTAAQDLSLLTRSVYGALFDGTEAEVVFSGGILEHQSSFAKLTAAYICDVLPQVRIICRRFEPVVGACILARLGRQ</sequence>
<protein>
    <submittedName>
        <fullName evidence="2">ATPase</fullName>
    </submittedName>
</protein>
<evidence type="ECO:0000313" key="2">
    <source>
        <dbReference type="EMBL" id="QHX43575.1"/>
    </source>
</evidence>
<dbReference type="RefSeq" id="WP_162663890.1">
    <property type="nucleotide sequence ID" value="NZ_CP048020.1"/>
</dbReference>
<feature type="domain" description="ATPase BadF/BadG/BcrA/BcrD type" evidence="1">
    <location>
        <begin position="7"/>
        <end position="300"/>
    </location>
</feature>
<dbReference type="Proteomes" id="UP000464374">
    <property type="component" value="Chromosome"/>
</dbReference>
<dbReference type="InterPro" id="IPR052519">
    <property type="entry name" value="Euk-type_GlcNAc_Kinase"/>
</dbReference>
<dbReference type="CDD" id="cd24007">
    <property type="entry name" value="ASKHA_NBD_eukNAGK-like"/>
    <property type="match status" value="1"/>
</dbReference>
<evidence type="ECO:0000259" key="1">
    <source>
        <dbReference type="Pfam" id="PF01869"/>
    </source>
</evidence>
<dbReference type="EMBL" id="CP048020">
    <property type="protein sequence ID" value="QHX43575.1"/>
    <property type="molecule type" value="Genomic_DNA"/>
</dbReference>
<dbReference type="PANTHER" id="PTHR43190">
    <property type="entry name" value="N-ACETYL-D-GLUCOSAMINE KINASE"/>
    <property type="match status" value="1"/>
</dbReference>
<dbReference type="KEGG" id="trz:GWP43_09140"/>
<reference evidence="2 3" key="1">
    <citation type="submission" date="2020-01" db="EMBL/GenBank/DDBJ databases">
        <title>Complete genome sequence of a human oral phylogroup 1 Treponema sp. strain ATCC 700766, originally isolated from periodontitis dental plaque.</title>
        <authorList>
            <person name="Chan Y."/>
            <person name="Huo Y.-B."/>
            <person name="Yu X.-L."/>
            <person name="Zeng H."/>
            <person name="Leung W.-K."/>
            <person name="Watt R.M."/>
        </authorList>
    </citation>
    <scope>NUCLEOTIDE SEQUENCE [LARGE SCALE GENOMIC DNA]</scope>
    <source>
        <strain evidence="2 3">OMZ 804</strain>
    </source>
</reference>
<dbReference type="InterPro" id="IPR002731">
    <property type="entry name" value="ATPase_BadF"/>
</dbReference>
<name>A0A6P1Y1X7_9SPIR</name>
<proteinExistence type="predicted"/>
<dbReference type="PANTHER" id="PTHR43190:SF3">
    <property type="entry name" value="N-ACETYL-D-GLUCOSAMINE KINASE"/>
    <property type="match status" value="1"/>
</dbReference>
<dbReference type="Pfam" id="PF01869">
    <property type="entry name" value="BcrAD_BadFG"/>
    <property type="match status" value="1"/>
</dbReference>
<dbReference type="InterPro" id="IPR043129">
    <property type="entry name" value="ATPase_NBD"/>
</dbReference>
<dbReference type="AlphaFoldDB" id="A0A6P1Y1X7"/>
<accession>A0A6P1Y1X7</accession>